<keyword evidence="3" id="KW-0808">Transferase</keyword>
<dbReference type="Pfam" id="PF00108">
    <property type="entry name" value="Thiolase_N"/>
    <property type="match status" value="1"/>
</dbReference>
<name>A0A5J6MRX7_9PROT</name>
<dbReference type="NCBIfam" id="NF005704">
    <property type="entry name" value="PRK07516.1"/>
    <property type="match status" value="1"/>
</dbReference>
<evidence type="ECO:0000313" key="3">
    <source>
        <dbReference type="EMBL" id="QEX19971.1"/>
    </source>
</evidence>
<gene>
    <name evidence="3" type="ORF">FRZ44_52860</name>
</gene>
<evidence type="ECO:0000313" key="4">
    <source>
        <dbReference type="Proteomes" id="UP000326202"/>
    </source>
</evidence>
<dbReference type="Proteomes" id="UP000326202">
    <property type="component" value="Chromosome"/>
</dbReference>
<evidence type="ECO:0000259" key="1">
    <source>
        <dbReference type="Pfam" id="PF00108"/>
    </source>
</evidence>
<dbReference type="KEGG" id="htq:FRZ44_52860"/>
<protein>
    <submittedName>
        <fullName evidence="3">Acetyl-CoA acetyltransferase</fullName>
    </submittedName>
</protein>
<dbReference type="OrthoDB" id="9790314at2"/>
<dbReference type="PANTHER" id="PTHR42870:SF1">
    <property type="entry name" value="NON-SPECIFIC LIPID-TRANSFER PROTEIN-LIKE 2"/>
    <property type="match status" value="1"/>
</dbReference>
<evidence type="ECO:0000259" key="2">
    <source>
        <dbReference type="Pfam" id="PF22691"/>
    </source>
</evidence>
<keyword evidence="4" id="KW-1185">Reference proteome</keyword>
<accession>A0A5J6MRX7</accession>
<organism evidence="3 4">
    <name type="scientific">Hypericibacter terrae</name>
    <dbReference type="NCBI Taxonomy" id="2602015"/>
    <lineage>
        <taxon>Bacteria</taxon>
        <taxon>Pseudomonadati</taxon>
        <taxon>Pseudomonadota</taxon>
        <taxon>Alphaproteobacteria</taxon>
        <taxon>Rhodospirillales</taxon>
        <taxon>Dongiaceae</taxon>
        <taxon>Hypericibacter</taxon>
    </lineage>
</organism>
<dbReference type="Gene3D" id="3.40.47.10">
    <property type="match status" value="1"/>
</dbReference>
<dbReference type="EMBL" id="CP042906">
    <property type="protein sequence ID" value="QEX19971.1"/>
    <property type="molecule type" value="Genomic_DNA"/>
</dbReference>
<dbReference type="InterPro" id="IPR020616">
    <property type="entry name" value="Thiolase_N"/>
</dbReference>
<dbReference type="InterPro" id="IPR016039">
    <property type="entry name" value="Thiolase-like"/>
</dbReference>
<dbReference type="PANTHER" id="PTHR42870">
    <property type="entry name" value="ACETYL-COA C-ACETYLTRANSFERASE"/>
    <property type="match status" value="1"/>
</dbReference>
<dbReference type="InterPro" id="IPR002155">
    <property type="entry name" value="Thiolase"/>
</dbReference>
<dbReference type="AlphaFoldDB" id="A0A5J6MRX7"/>
<dbReference type="GO" id="GO:0003988">
    <property type="term" value="F:acetyl-CoA C-acyltransferase activity"/>
    <property type="evidence" value="ECO:0007669"/>
    <property type="project" value="UniProtKB-ARBA"/>
</dbReference>
<dbReference type="SUPFAM" id="SSF53901">
    <property type="entry name" value="Thiolase-like"/>
    <property type="match status" value="1"/>
</dbReference>
<sequence>MNGKTNDRATPVSILGWGHTRFGKLSDQTLESLMGAAATEALAHAGVDARDIDEVVVSHFNQGMDPQGFPASLPIQALPDLRYKPATRVENACASGSAAIQQGIKSIAAGQARLVLVVGAEKMTGNSGPDIQKALASASYVAEEGGPDASFADIFAQIAQLYFQRYGDKSDALARIAAKNHGYGALNPLAHLQKDLGYEFCRRITAENPMVAPPLRRTDCSMVSDGAAAVVLAAPAVTESKDREIQIRATAHVNDALPMSGRDMTFLEGAARAWRHALSRAGLALDDLDFAESHDCFTIAELMQYEAMGLAKPGHGAELLEEGATSLGGRLPVNLSGGLKAKGHPIGATGVSMHVIAARQLAGEPLGAKREGARLGGIFNMGGAGVANYCSILERVR</sequence>
<proteinExistence type="predicted"/>
<dbReference type="CDD" id="cd00829">
    <property type="entry name" value="SCP-x_thiolase"/>
    <property type="match status" value="1"/>
</dbReference>
<dbReference type="RefSeq" id="WP_151179983.1">
    <property type="nucleotide sequence ID" value="NZ_CP042906.1"/>
</dbReference>
<reference evidence="3 4" key="1">
    <citation type="submission" date="2019-08" db="EMBL/GenBank/DDBJ databases">
        <title>Hyperibacter terrae gen. nov., sp. nov. and Hyperibacter viscosus sp. nov., two new members in the family Rhodospirillaceae isolated from the rhizosphere of Hypericum perforatum.</title>
        <authorList>
            <person name="Noviana Z."/>
        </authorList>
    </citation>
    <scope>NUCLEOTIDE SEQUENCE [LARGE SCALE GENOMIC DNA]</scope>
    <source>
        <strain evidence="3 4">R5913</strain>
    </source>
</reference>
<feature type="domain" description="Thiolase N-terminal" evidence="1">
    <location>
        <begin position="14"/>
        <end position="190"/>
    </location>
</feature>
<feature type="domain" description="Thiolase C-terminal" evidence="2">
    <location>
        <begin position="261"/>
        <end position="395"/>
    </location>
</feature>
<dbReference type="PIRSF" id="PIRSF000429">
    <property type="entry name" value="Ac-CoA_Ac_transf"/>
    <property type="match status" value="1"/>
</dbReference>
<dbReference type="InterPro" id="IPR055140">
    <property type="entry name" value="Thiolase_C_2"/>
</dbReference>
<dbReference type="Pfam" id="PF22691">
    <property type="entry name" value="Thiolase_C_1"/>
    <property type="match status" value="1"/>
</dbReference>